<dbReference type="EMBL" id="MPUK01000002">
    <property type="protein sequence ID" value="ONH69076.1"/>
    <property type="molecule type" value="Genomic_DNA"/>
</dbReference>
<feature type="transmembrane region" description="Helical" evidence="9">
    <location>
        <begin position="110"/>
        <end position="130"/>
    </location>
</feature>
<evidence type="ECO:0000256" key="1">
    <source>
        <dbReference type="ARBA" id="ARBA00004141"/>
    </source>
</evidence>
<keyword evidence="5" id="KW-0571">Peptide transport</keyword>
<feature type="transmembrane region" description="Helical" evidence="9">
    <location>
        <begin position="150"/>
        <end position="169"/>
    </location>
</feature>
<dbReference type="InterPro" id="IPR036259">
    <property type="entry name" value="MFS_trans_sf"/>
</dbReference>
<keyword evidence="6 9" id="KW-1133">Transmembrane helix</keyword>
<dbReference type="Gene3D" id="1.20.1250.20">
    <property type="entry name" value="MFS general substrate transporter like domains"/>
    <property type="match status" value="1"/>
</dbReference>
<proteinExistence type="inferred from homology"/>
<keyword evidence="4 8" id="KW-0812">Transmembrane</keyword>
<evidence type="ECO:0000256" key="4">
    <source>
        <dbReference type="ARBA" id="ARBA00022692"/>
    </source>
</evidence>
<dbReference type="Proteomes" id="UP000189513">
    <property type="component" value="Unassembled WGS sequence"/>
</dbReference>
<reference evidence="12" key="2">
    <citation type="journal article" date="2017" name="Genome Announc.">
        <title>Genome sequences of Cyberlindnera fabianii 65, Pichia kudriavzevii 129, and Saccharomyces cerevisiae 131 isolated from fermented masau fruits in Zimbabwe.</title>
        <authorList>
            <person name="van Rijswijck I.M.H."/>
            <person name="Derks M.F.L."/>
            <person name="Abee T."/>
            <person name="de Ridder D."/>
            <person name="Smid E.J."/>
        </authorList>
    </citation>
    <scope>NUCLEOTIDE SEQUENCE [LARGE SCALE GENOMIC DNA]</scope>
    <source>
        <strain evidence="12">65</strain>
    </source>
</reference>
<keyword evidence="12" id="KW-1185">Reference proteome</keyword>
<dbReference type="PANTHER" id="PTHR11654">
    <property type="entry name" value="OLIGOPEPTIDE TRANSPORTER-RELATED"/>
    <property type="match status" value="1"/>
</dbReference>
<evidence type="ECO:0000256" key="6">
    <source>
        <dbReference type="ARBA" id="ARBA00022989"/>
    </source>
</evidence>
<dbReference type="OMA" id="LSECFCN"/>
<dbReference type="InterPro" id="IPR018456">
    <property type="entry name" value="PTR2_symporter_CS"/>
</dbReference>
<dbReference type="InterPro" id="IPR000109">
    <property type="entry name" value="POT_fam"/>
</dbReference>
<sequence>MDRFSAEKKTNVTVSEDGNVEELQPQLTYDALKEYNERYPEPTAEEYQTLPKTMGYAPYATYCICLIEFAERASYYGIKDRLGNFVQLPLPDGGNGAGAPRSGTQDNAGALGLGLQVASAVSLLLTFMAYLTPLLGGYLADKSWGRVKTIWWGVWIGAVSHIILIIAAIPSVISGGKALAPTIISIICLAFGSGFIKPNLLPVLYDQFPHKRDVVETREDGSKVIIVKEASLERMTLVFYWAINVGAFLSVATSYSAKRIGFWLAFLVPGIIYFLMVPVLMLLAPRLRKEAPSGISLLEEAGKVLGFALKGNFIARVKKGSFWEYPKPSSIAARGEGAKLEVVNRKGNKKINWTDQFVEDVRITFDACKIFLFFVIYNINDGGIGSLQNSQSTAMTTNGVPNDLINNFNPLTIIILIPILDYGVYPLLRKFKIEYRPVYRIFTGFMLAAISQAAGAIIQWKVYQTSPCGYHATECDIGTGVSPITVWVECVLYILQASSECFAMTAAYEIAYARAPDSMKGVVMALFLFTQSLSAAISEACTASLTDPHLIWPFVACCIAGVLSAFWFLYLYRDLHIVMDKERVEKEEKIRQEYLAYTANEKDTDSDVLVGKPEDALHVVSEQASMQDLTEVTSNVAAVISKR</sequence>
<feature type="transmembrane region" description="Helical" evidence="9">
    <location>
        <begin position="440"/>
        <end position="460"/>
    </location>
</feature>
<feature type="transmembrane region" description="Helical" evidence="9">
    <location>
        <begin position="551"/>
        <end position="572"/>
    </location>
</feature>
<dbReference type="FunFam" id="1.20.1250.20:FF:000085">
    <property type="entry name" value="MFS peptide transporter Ptr2"/>
    <property type="match status" value="1"/>
</dbReference>
<evidence type="ECO:0000256" key="7">
    <source>
        <dbReference type="ARBA" id="ARBA00023136"/>
    </source>
</evidence>
<dbReference type="AlphaFoldDB" id="A0A061B5X1"/>
<dbReference type="EMBL" id="LK052903">
    <property type="protein sequence ID" value="CDR45361.1"/>
    <property type="molecule type" value="Genomic_DNA"/>
</dbReference>
<reference evidence="11" key="3">
    <citation type="submission" date="2017-01" db="EMBL/GenBank/DDBJ databases">
        <authorList>
            <person name="Mah S.A."/>
            <person name="Swanson W.J."/>
            <person name="Moy G.W."/>
            <person name="Vacquier V.D."/>
        </authorList>
    </citation>
    <scope>NUCLEOTIDE SEQUENCE [LARGE SCALE GENOMIC DNA]</scope>
    <source>
        <strain evidence="11">65</strain>
    </source>
</reference>
<dbReference type="SUPFAM" id="SSF103473">
    <property type="entry name" value="MFS general substrate transporter"/>
    <property type="match status" value="1"/>
</dbReference>
<dbReference type="PROSITE" id="PS01023">
    <property type="entry name" value="PTR2_2"/>
    <property type="match status" value="1"/>
</dbReference>
<comment type="subcellular location">
    <subcellularLocation>
        <location evidence="1 8">Membrane</location>
        <topology evidence="1 8">Multi-pass membrane protein</topology>
    </subcellularLocation>
</comment>
<reference evidence="10" key="1">
    <citation type="journal article" date="2014" name="Genome Announc.">
        <title>Genome sequence of the yeast Cyberlindnera fabianii (Hansenula fabianii).</title>
        <authorList>
            <person name="Freel K.C."/>
            <person name="Sarilar V."/>
            <person name="Neuveglise C."/>
            <person name="Devillers H."/>
            <person name="Friedrich A."/>
            <person name="Schacherer J."/>
        </authorList>
    </citation>
    <scope>NUCLEOTIDE SEQUENCE</scope>
    <source>
        <strain evidence="10">YJS4271</strain>
    </source>
</reference>
<dbReference type="VEuPathDB" id="FungiDB:BON22_1173"/>
<feature type="transmembrane region" description="Helical" evidence="9">
    <location>
        <begin position="178"/>
        <end position="196"/>
    </location>
</feature>
<dbReference type="GO" id="GO:0005886">
    <property type="term" value="C:plasma membrane"/>
    <property type="evidence" value="ECO:0007669"/>
    <property type="project" value="UniProtKB-ARBA"/>
</dbReference>
<comment type="similarity">
    <text evidence="2 8">Belongs to the major facilitator superfamily. Proton-dependent oligopeptide transporter (POT/PTR) (TC 2.A.17) family.</text>
</comment>
<name>A0A061B5X1_CYBFA</name>
<evidence type="ECO:0000256" key="2">
    <source>
        <dbReference type="ARBA" id="ARBA00005982"/>
    </source>
</evidence>
<organism evidence="10">
    <name type="scientific">Cyberlindnera fabianii</name>
    <name type="common">Yeast</name>
    <name type="synonym">Hansenula fabianii</name>
    <dbReference type="NCBI Taxonomy" id="36022"/>
    <lineage>
        <taxon>Eukaryota</taxon>
        <taxon>Fungi</taxon>
        <taxon>Dikarya</taxon>
        <taxon>Ascomycota</taxon>
        <taxon>Saccharomycotina</taxon>
        <taxon>Saccharomycetes</taxon>
        <taxon>Phaffomycetales</taxon>
        <taxon>Phaffomycetaceae</taxon>
        <taxon>Cyberlindnera</taxon>
    </lineage>
</organism>
<keyword evidence="3 8" id="KW-0813">Transport</keyword>
<feature type="transmembrane region" description="Helical" evidence="9">
    <location>
        <begin position="408"/>
        <end position="428"/>
    </location>
</feature>
<evidence type="ECO:0000256" key="8">
    <source>
        <dbReference type="RuleBase" id="RU003755"/>
    </source>
</evidence>
<evidence type="ECO:0000256" key="3">
    <source>
        <dbReference type="ARBA" id="ARBA00022448"/>
    </source>
</evidence>
<keyword evidence="5" id="KW-0653">Protein transport</keyword>
<feature type="transmembrane region" description="Helical" evidence="9">
    <location>
        <begin position="238"/>
        <end position="255"/>
    </location>
</feature>
<evidence type="ECO:0000256" key="9">
    <source>
        <dbReference type="SAM" id="Phobius"/>
    </source>
</evidence>
<accession>A0A061B5X1</accession>
<gene>
    <name evidence="11" type="ORF">BON22_1173</name>
    <name evidence="10" type="ORF">CYFA0S_18e00122g</name>
</gene>
<evidence type="ECO:0000313" key="11">
    <source>
        <dbReference type="EMBL" id="ONH69076.1"/>
    </source>
</evidence>
<dbReference type="OrthoDB" id="8904098at2759"/>
<feature type="transmembrane region" description="Helical" evidence="9">
    <location>
        <begin position="262"/>
        <end position="284"/>
    </location>
</feature>
<dbReference type="Pfam" id="PF00854">
    <property type="entry name" value="PTR2"/>
    <property type="match status" value="1"/>
</dbReference>
<evidence type="ECO:0000256" key="5">
    <source>
        <dbReference type="ARBA" id="ARBA00022856"/>
    </source>
</evidence>
<evidence type="ECO:0000313" key="12">
    <source>
        <dbReference type="Proteomes" id="UP000189513"/>
    </source>
</evidence>
<evidence type="ECO:0000313" key="10">
    <source>
        <dbReference type="EMBL" id="CDR45361.1"/>
    </source>
</evidence>
<keyword evidence="7 9" id="KW-0472">Membrane</keyword>
<protein>
    <submittedName>
        <fullName evidence="10">CYFA0S18e00122g1_1</fullName>
    </submittedName>
    <submittedName>
        <fullName evidence="11">Peptide transporter PTR2</fullName>
    </submittedName>
</protein>
<dbReference type="GO" id="GO:0071916">
    <property type="term" value="F:dipeptide transmembrane transporter activity"/>
    <property type="evidence" value="ECO:0007669"/>
    <property type="project" value="UniProtKB-ARBA"/>
</dbReference>